<dbReference type="Proteomes" id="UP000595512">
    <property type="component" value="Chromosome"/>
</dbReference>
<evidence type="ECO:0000313" key="5">
    <source>
        <dbReference type="Proteomes" id="UP000595512"/>
    </source>
</evidence>
<dbReference type="STRING" id="46224.B4102_0309"/>
<evidence type="ECO:0000313" key="3">
    <source>
        <dbReference type="EMBL" id="QQX25671.1"/>
    </source>
</evidence>
<dbReference type="EMBL" id="CP066701">
    <property type="protein sequence ID" value="QQX25671.1"/>
    <property type="molecule type" value="Genomic_DNA"/>
</dbReference>
<keyword evidence="1" id="KW-0472">Membrane</keyword>
<organism evidence="2 4">
    <name type="scientific">Heyndrickxia sporothermodurans</name>
    <dbReference type="NCBI Taxonomy" id="46224"/>
    <lineage>
        <taxon>Bacteria</taxon>
        <taxon>Bacillati</taxon>
        <taxon>Bacillota</taxon>
        <taxon>Bacilli</taxon>
        <taxon>Bacillales</taxon>
        <taxon>Bacillaceae</taxon>
        <taxon>Heyndrickxia</taxon>
    </lineage>
</organism>
<name>A0A150KSD5_9BACI</name>
<sequence length="101" mass="11526">MDWIILTVFFSILGISAILIIITLVSLPQLGDERKKHIKMKAQSYAFAVVIGYALIEIFKNIYVTIWKNGTYEGINPFTFLVTISIVYLISLLFFKKKYGG</sequence>
<evidence type="ECO:0000313" key="4">
    <source>
        <dbReference type="Proteomes" id="UP000075666"/>
    </source>
</evidence>
<keyword evidence="1" id="KW-0812">Transmembrane</keyword>
<dbReference type="PATRIC" id="fig|46224.3.peg.3673"/>
<feature type="transmembrane region" description="Helical" evidence="1">
    <location>
        <begin position="45"/>
        <end position="66"/>
    </location>
</feature>
<accession>A0A150KSD5</accession>
<keyword evidence="4" id="KW-1185">Reference proteome</keyword>
<dbReference type="KEGG" id="hspo:JGZ69_01300"/>
<reference evidence="2 4" key="1">
    <citation type="submission" date="2016-01" db="EMBL/GenBank/DDBJ databases">
        <title>Genome Sequences of Twelve Sporeforming Bacillus Species Isolated from Foods.</title>
        <authorList>
            <person name="Berendsen E.M."/>
            <person name="Wells-Bennik M.H."/>
            <person name="Krawcyk A.O."/>
            <person name="De Jong A."/>
            <person name="Holsappel S."/>
            <person name="Eijlander R.T."/>
            <person name="Kuipers O.P."/>
        </authorList>
    </citation>
    <scope>NUCLEOTIDE SEQUENCE [LARGE SCALE GENOMIC DNA]</scope>
    <source>
        <strain evidence="2 4">B4102</strain>
    </source>
</reference>
<proteinExistence type="predicted"/>
<dbReference type="EMBL" id="LQYN01000071">
    <property type="protein sequence ID" value="KYD02714.1"/>
    <property type="molecule type" value="Genomic_DNA"/>
</dbReference>
<dbReference type="RefSeq" id="WP_066232803.1">
    <property type="nucleotide sequence ID" value="NZ_CP066701.1"/>
</dbReference>
<evidence type="ECO:0000256" key="1">
    <source>
        <dbReference type="SAM" id="Phobius"/>
    </source>
</evidence>
<dbReference type="AlphaFoldDB" id="A0A150KSD5"/>
<feature type="transmembrane region" description="Helical" evidence="1">
    <location>
        <begin position="6"/>
        <end position="25"/>
    </location>
</feature>
<keyword evidence="1" id="KW-1133">Transmembrane helix</keyword>
<gene>
    <name evidence="2" type="ORF">B4102_0309</name>
    <name evidence="3" type="ORF">JGZ69_01300</name>
</gene>
<dbReference type="OrthoDB" id="2971683at2"/>
<dbReference type="Proteomes" id="UP000075666">
    <property type="component" value="Unassembled WGS sequence"/>
</dbReference>
<feature type="transmembrane region" description="Helical" evidence="1">
    <location>
        <begin position="78"/>
        <end position="95"/>
    </location>
</feature>
<evidence type="ECO:0008006" key="6">
    <source>
        <dbReference type="Google" id="ProtNLM"/>
    </source>
</evidence>
<protein>
    <recommendedName>
        <fullName evidence="6">DUF2178 domain-containing protein</fullName>
    </recommendedName>
</protein>
<reference evidence="3 5" key="2">
    <citation type="submission" date="2020-12" db="EMBL/GenBank/DDBJ databases">
        <title>Taxonomic evaluation of the Bacillus sporothermodurans group of bacteria based on whole genome sequences.</title>
        <authorList>
            <person name="Fiedler G."/>
            <person name="Herbstmann A.-D."/>
            <person name="Doll E."/>
            <person name="Wenning M."/>
            <person name="Brinks E."/>
            <person name="Kabisch J."/>
            <person name="Breitenwieser F."/>
            <person name="Lappann M."/>
            <person name="Boehnlein C."/>
            <person name="Franz C."/>
        </authorList>
    </citation>
    <scope>NUCLEOTIDE SEQUENCE [LARGE SCALE GENOMIC DNA]</scope>
    <source>
        <strain evidence="3 5">DSM 10599</strain>
    </source>
</reference>
<evidence type="ECO:0000313" key="2">
    <source>
        <dbReference type="EMBL" id="KYD02714.1"/>
    </source>
</evidence>